<dbReference type="InterPro" id="IPR013083">
    <property type="entry name" value="Znf_RING/FYVE/PHD"/>
</dbReference>
<keyword evidence="3" id="KW-0862">Zinc</keyword>
<dbReference type="RefSeq" id="XP_014677595.1">
    <property type="nucleotide sequence ID" value="XM_014822109.1"/>
</dbReference>
<evidence type="ECO:0000256" key="4">
    <source>
        <dbReference type="SAM" id="MobiDB-lite"/>
    </source>
</evidence>
<dbReference type="Gene3D" id="3.30.40.10">
    <property type="entry name" value="Zinc/RING finger domain, C3HC4 (zinc finger)"/>
    <property type="match status" value="1"/>
</dbReference>
<dbReference type="GeneID" id="106817450"/>
<evidence type="ECO:0000256" key="1">
    <source>
        <dbReference type="ARBA" id="ARBA00022723"/>
    </source>
</evidence>
<evidence type="ECO:0000313" key="7">
    <source>
        <dbReference type="RefSeq" id="XP_014677596.1"/>
    </source>
</evidence>
<keyword evidence="5" id="KW-1185">Reference proteome</keyword>
<accession>A0ABM1EZH4</accession>
<reference evidence="6 7" key="1">
    <citation type="submission" date="2025-05" db="UniProtKB">
        <authorList>
            <consortium name="RefSeq"/>
        </authorList>
    </citation>
    <scope>IDENTIFICATION</scope>
</reference>
<gene>
    <name evidence="6 7" type="primary">LOC106817450</name>
</gene>
<dbReference type="Proteomes" id="UP000695022">
    <property type="component" value="Unplaced"/>
</dbReference>
<evidence type="ECO:0000256" key="3">
    <source>
        <dbReference type="ARBA" id="ARBA00022833"/>
    </source>
</evidence>
<feature type="region of interest" description="Disordered" evidence="4">
    <location>
        <begin position="70"/>
        <end position="189"/>
    </location>
</feature>
<organism evidence="5 6">
    <name type="scientific">Priapulus caudatus</name>
    <name type="common">Priapulid worm</name>
    <dbReference type="NCBI Taxonomy" id="37621"/>
    <lineage>
        <taxon>Eukaryota</taxon>
        <taxon>Metazoa</taxon>
        <taxon>Ecdysozoa</taxon>
        <taxon>Scalidophora</taxon>
        <taxon>Priapulida</taxon>
        <taxon>Priapulimorpha</taxon>
        <taxon>Priapulimorphida</taxon>
        <taxon>Priapulidae</taxon>
        <taxon>Priapulus</taxon>
    </lineage>
</organism>
<evidence type="ECO:0000313" key="6">
    <source>
        <dbReference type="RefSeq" id="XP_014677595.1"/>
    </source>
</evidence>
<dbReference type="RefSeq" id="XP_014677596.1">
    <property type="nucleotide sequence ID" value="XM_014822110.1"/>
</dbReference>
<name>A0ABM1EZH4_PRICU</name>
<evidence type="ECO:0000313" key="5">
    <source>
        <dbReference type="Proteomes" id="UP000695022"/>
    </source>
</evidence>
<dbReference type="SUPFAM" id="SSF57903">
    <property type="entry name" value="FYVE/PHD zinc finger"/>
    <property type="match status" value="1"/>
</dbReference>
<keyword evidence="2" id="KW-0863">Zinc-finger</keyword>
<dbReference type="Gene3D" id="2.20.25.240">
    <property type="match status" value="1"/>
</dbReference>
<dbReference type="InterPro" id="IPR011011">
    <property type="entry name" value="Znf_FYVE_PHD"/>
</dbReference>
<evidence type="ECO:0000256" key="2">
    <source>
        <dbReference type="ARBA" id="ARBA00022771"/>
    </source>
</evidence>
<keyword evidence="1" id="KW-0479">Metal-binding</keyword>
<dbReference type="InterPro" id="IPR019786">
    <property type="entry name" value="Zinc_finger_PHD-type_CS"/>
</dbReference>
<dbReference type="CDD" id="cd15489">
    <property type="entry name" value="PHD_SF"/>
    <property type="match status" value="1"/>
</dbReference>
<dbReference type="PROSITE" id="PS01359">
    <property type="entry name" value="ZF_PHD_1"/>
    <property type="match status" value="1"/>
</dbReference>
<proteinExistence type="predicted"/>
<protein>
    <submittedName>
        <fullName evidence="6 7">Uncharacterized protein LOC106817450 isoform X1</fullName>
    </submittedName>
</protein>
<sequence>MATLNVHTCIYCRLKVRASHQAVQCEICDRWQHRLCDTGINREFYRQALRGHVEMQWVCRMCAAAEQSSAASVQPQSMISRHDSSSSDDSTTDEEAELALPQPKPIIFRRDSSSSSDDSTTDEETELAQPQPKPIIFRHDSSSSSDDSTTDEETELAQPQPKPIIFRHDSSSSDDSTTNEQPEIPPPPVQYEVIDSASTRGRPKLADDRGFTYTSYRRSDVTTTWRCRVRNNHAMCLARVKQNNDRFLMPPCVGQKGDPTYLWDITVTSTVYYGRLIVP</sequence>